<proteinExistence type="predicted"/>
<feature type="transmembrane region" description="Helical" evidence="1">
    <location>
        <begin position="12"/>
        <end position="29"/>
    </location>
</feature>
<dbReference type="EMBL" id="FOAB01000007">
    <property type="protein sequence ID" value="SEL94097.1"/>
    <property type="molecule type" value="Genomic_DNA"/>
</dbReference>
<reference evidence="2 3" key="1">
    <citation type="submission" date="2016-10" db="EMBL/GenBank/DDBJ databases">
        <authorList>
            <person name="de Groot N.N."/>
        </authorList>
    </citation>
    <scope>NUCLEOTIDE SEQUENCE [LARGE SCALE GENOMIC DNA]</scope>
    <source>
        <strain evidence="2 3">DSM 25232</strain>
    </source>
</reference>
<name>A0A1H7UCV8_AQUAM</name>
<evidence type="ECO:0000313" key="2">
    <source>
        <dbReference type="EMBL" id="SEL94097.1"/>
    </source>
</evidence>
<dbReference type="Proteomes" id="UP000198521">
    <property type="component" value="Unassembled WGS sequence"/>
</dbReference>
<keyword evidence="1" id="KW-1133">Transmembrane helix</keyword>
<organism evidence="2 3">
    <name type="scientific">Aquimarina amphilecti</name>
    <dbReference type="NCBI Taxonomy" id="1038014"/>
    <lineage>
        <taxon>Bacteria</taxon>
        <taxon>Pseudomonadati</taxon>
        <taxon>Bacteroidota</taxon>
        <taxon>Flavobacteriia</taxon>
        <taxon>Flavobacteriales</taxon>
        <taxon>Flavobacteriaceae</taxon>
        <taxon>Aquimarina</taxon>
    </lineage>
</organism>
<dbReference type="STRING" id="1038014.SAMN04487910_3657"/>
<dbReference type="OrthoDB" id="1164962at2"/>
<keyword evidence="1" id="KW-0472">Membrane</keyword>
<evidence type="ECO:0000313" key="3">
    <source>
        <dbReference type="Proteomes" id="UP000198521"/>
    </source>
</evidence>
<accession>A0A1H7UCV8</accession>
<dbReference type="AlphaFoldDB" id="A0A1H7UCV8"/>
<gene>
    <name evidence="2" type="ORF">SAMN04487910_3657</name>
</gene>
<sequence>MKRLKKIIRRIVLVMFIIMVAMIPVPIFFQKKEGKFNDDNSIELVETKQEETETKTVQFNDELGS</sequence>
<keyword evidence="3" id="KW-1185">Reference proteome</keyword>
<evidence type="ECO:0000256" key="1">
    <source>
        <dbReference type="SAM" id="Phobius"/>
    </source>
</evidence>
<dbReference type="RefSeq" id="WP_091411122.1">
    <property type="nucleotide sequence ID" value="NZ_FOAB01000007.1"/>
</dbReference>
<protein>
    <submittedName>
        <fullName evidence="2">Uncharacterized protein</fullName>
    </submittedName>
</protein>
<keyword evidence="1" id="KW-0812">Transmembrane</keyword>